<keyword evidence="2" id="KW-0812">Transmembrane</keyword>
<feature type="transmembrane region" description="Helical" evidence="2">
    <location>
        <begin position="34"/>
        <end position="55"/>
    </location>
</feature>
<keyword evidence="2" id="KW-1133">Transmembrane helix</keyword>
<evidence type="ECO:0000256" key="1">
    <source>
        <dbReference type="SAM" id="MobiDB-lite"/>
    </source>
</evidence>
<feature type="transmembrane region" description="Helical" evidence="2">
    <location>
        <begin position="954"/>
        <end position="973"/>
    </location>
</feature>
<gene>
    <name evidence="3" type="ORF">PoMZ_10151</name>
</gene>
<dbReference type="Proteomes" id="UP000294847">
    <property type="component" value="Chromosome 1"/>
</dbReference>
<feature type="compositionally biased region" description="Basic and acidic residues" evidence="1">
    <location>
        <begin position="1218"/>
        <end position="1227"/>
    </location>
</feature>
<sequence>MAKVIHENDTNDKESMGPETPVPPRRGGQPGSSLLRGCIWVLAIISISFFSIGVYEHTSPWRQTDLRRQVQGPPPPPPPATWQAALESLMSPDTAESLVTDQQLRRSLGFAVEFTASLTRDLGHKYDLPSLNEVGDKLAKVRRDLENLDKVPLSRKRQLFPGMPSPGSGGGFFSSLLPGGGAGAGAGGGADGEQQTGGLLSQMSSGVISELAKPLKEALSGVKDKLVQNAGGATFFLGVGVGGGTAQGMNLTDGPGTKALMEKVAADNGQTASGLNPAIENLGMGLTATLLGAVDIKELGNKFNITELLGDTPLSDVALSMSEGLGGGAAKGLNLGNGAQLTAPRGSKVRDVVGALGFGLTDSVTSAMSKGGSVTPDITSFNITPILGGQSLTQVAFGLADGLGTGAAKGLKMGNAVNAQPATGTQASDVVNAFGFGLTNSVTRNIDTSKSFDLGSFNVTPFLGGQSLTQVAFGLADGLGTGAAKGLKMGNATTATPPAGNQASDVVGAFGFALTDAVTRNLDTNKTFDLTSSFNISQLLGGQTLAQVARMFADGIGSGATKGLNLGNARVRNVEPPQGTSAADVAGAFGFGLTESLTRSFDGDGAGAGLPMNFDIDGTLQKTFPGLKIGSVVQGFARGFLQGASDSIIMMGGIQAMMNGTAVIPTTFPNETIAFNDTLGGAGTGFGQGLGGQGVIVAAELIAKQFPDALKIPGANNRSIPTRPLFDKADLAPARLARRDGPILAGPGFNLSAIINADTISNGTQTVLDLLQCEGVGGIILIGVGLIRSGAISFNVMDIIKGGNPISKFGLNENVTNTIRQVIPNGTIHFTSRGNFYDIDGTGIKGALDGNMNGAIDGIKINSLKLIPFIVLLIMHILFAIIIFIAMLPLALCLESARNILARMASPYLTLPRKTSKWIGIMYGYVIAPFLIIVFVFGIVVAGSRQDHFRNAHAILGLLSVIFGLPTIALYWTDTRLAVTRARVLSVLARDINTATFRMAMIRAITNQLFQTLAVTTILSGFGQISGVALCATQIVPFEFALSIGFAFASISSIGMMLNWLDFYMAWRISRIPKAMKTPDASGSDTNEGGDEEAVAGRAVSKGKRPVRGDPEKTERPSMAPRESSGIFYPEKSVAPPRLDNSSFFFSEKTARSREDGTFFYPEEKSPTSIGHDDVRSYMTAASPSQPRAAPTGGDQTKETEKTTRSPLPVLKSGTSRNIRELYDNKI</sequence>
<accession>A0A4P7MZ70</accession>
<keyword evidence="2" id="KW-0472">Membrane</keyword>
<organism evidence="3 4">
    <name type="scientific">Pyricularia oryzae</name>
    <name type="common">Rice blast fungus</name>
    <name type="synonym">Magnaporthe oryzae</name>
    <dbReference type="NCBI Taxonomy" id="318829"/>
    <lineage>
        <taxon>Eukaryota</taxon>
        <taxon>Fungi</taxon>
        <taxon>Dikarya</taxon>
        <taxon>Ascomycota</taxon>
        <taxon>Pezizomycotina</taxon>
        <taxon>Sordariomycetes</taxon>
        <taxon>Sordariomycetidae</taxon>
        <taxon>Magnaporthales</taxon>
        <taxon>Pyriculariaceae</taxon>
        <taxon>Pyricularia</taxon>
    </lineage>
</organism>
<feature type="region of interest" description="Disordered" evidence="1">
    <location>
        <begin position="1077"/>
        <end position="1134"/>
    </location>
</feature>
<name>A0A4P7MZ70_PYROR</name>
<dbReference type="EMBL" id="CP034204">
    <property type="protein sequence ID" value="QBZ54451.1"/>
    <property type="molecule type" value="Genomic_DNA"/>
</dbReference>
<feature type="transmembrane region" description="Helical" evidence="2">
    <location>
        <begin position="1009"/>
        <end position="1036"/>
    </location>
</feature>
<feature type="compositionally biased region" description="Basic and acidic residues" evidence="1">
    <location>
        <begin position="1157"/>
        <end position="1176"/>
    </location>
</feature>
<feature type="compositionally biased region" description="Basic and acidic residues" evidence="1">
    <location>
        <begin position="1"/>
        <end position="16"/>
    </location>
</feature>
<evidence type="ECO:0000313" key="3">
    <source>
        <dbReference type="EMBL" id="QBZ54451.1"/>
    </source>
</evidence>
<evidence type="ECO:0000313" key="4">
    <source>
        <dbReference type="Proteomes" id="UP000294847"/>
    </source>
</evidence>
<feature type="region of interest" description="Disordered" evidence="1">
    <location>
        <begin position="1157"/>
        <end position="1227"/>
    </location>
</feature>
<dbReference type="AlphaFoldDB" id="A0A4P7MZ70"/>
<feature type="region of interest" description="Disordered" evidence="1">
    <location>
        <begin position="1"/>
        <end position="30"/>
    </location>
</feature>
<feature type="compositionally biased region" description="Basic and acidic residues" evidence="1">
    <location>
        <begin position="1107"/>
        <end position="1116"/>
    </location>
</feature>
<proteinExistence type="predicted"/>
<reference evidence="3 4" key="1">
    <citation type="journal article" date="2019" name="Mol. Biol. Evol.">
        <title>Blast fungal genomes show frequent chromosomal changes, gene gains and losses, and effector gene turnover.</title>
        <authorList>
            <person name="Gomez Luciano L.B."/>
            <person name="Jason Tsai I."/>
            <person name="Chuma I."/>
            <person name="Tosa Y."/>
            <person name="Chen Y.H."/>
            <person name="Li J.Y."/>
            <person name="Li M.Y."/>
            <person name="Jade Lu M.Y."/>
            <person name="Nakayashiki H."/>
            <person name="Li W.H."/>
        </authorList>
    </citation>
    <scope>NUCLEOTIDE SEQUENCE [LARGE SCALE GENOMIC DNA]</scope>
    <source>
        <strain evidence="3">MZ5-1-6</strain>
    </source>
</reference>
<protein>
    <submittedName>
        <fullName evidence="3">Uncharacterized protein</fullName>
    </submittedName>
</protein>
<feature type="transmembrane region" description="Helical" evidence="2">
    <location>
        <begin position="866"/>
        <end position="894"/>
    </location>
</feature>
<evidence type="ECO:0000256" key="2">
    <source>
        <dbReference type="SAM" id="Phobius"/>
    </source>
</evidence>
<feature type="transmembrane region" description="Helical" evidence="2">
    <location>
        <begin position="1042"/>
        <end position="1067"/>
    </location>
</feature>
<feature type="transmembrane region" description="Helical" evidence="2">
    <location>
        <begin position="922"/>
        <end position="942"/>
    </location>
</feature>
<feature type="compositionally biased region" description="Gly residues" evidence="1">
    <location>
        <begin position="167"/>
        <end position="176"/>
    </location>
</feature>
<feature type="region of interest" description="Disordered" evidence="1">
    <location>
        <begin position="157"/>
        <end position="176"/>
    </location>
</feature>